<keyword evidence="6" id="KW-0460">Magnesium</keyword>
<keyword evidence="6" id="KW-0479">Metal-binding</keyword>
<dbReference type="PROSITE" id="PS01076">
    <property type="entry name" value="ACETATE_KINASE_2"/>
    <property type="match status" value="1"/>
</dbReference>
<proteinExistence type="inferred from homology"/>
<sequence>MEQGSILTVNGGSSSIKFALYNVGLQLQVKGKIEGIGTAHARFSFKQASGTQQPEKNIEAKDLEAAATFFAEWLQQQSYANRLLAIGHRIVHGMQYTQPAFVDAQLLKALRDISAYDPDHLPGEIALIQKMQSIFPRLPQVVCFDTAFHTGLPAVARLLPIPRRYAKQGIHRYGFHGLSYAYVLQQLQQAAGESVANGRVILAHLGNGSSLAAVQAGKSIDTTMGFTPTGGTMMGTRPGDLDPGIVSFLLRHEKMSPAALNNLLNHDCGLLGVSETSADMQELLQQEASSDNAAVAINMYCYQVKKWIGAFTAALGGLDALVFTGGIGENAAVVRSRICAGLNYLGITLDETRNNAHELLVSSGSGHVPVYVIATNEEYMIAQQTLTLITHHS</sequence>
<dbReference type="PROSITE" id="PS01075">
    <property type="entry name" value="ACETATE_KINASE_1"/>
    <property type="match status" value="1"/>
</dbReference>
<comment type="cofactor">
    <cofactor evidence="6">
        <name>Mg(2+)</name>
        <dbReference type="ChEBI" id="CHEBI:18420"/>
    </cofactor>
    <cofactor evidence="6">
        <name>Mn(2+)</name>
        <dbReference type="ChEBI" id="CHEBI:29035"/>
    </cofactor>
    <text evidence="6">Mg(2+). Can also accept Mn(2+).</text>
</comment>
<feature type="binding site" evidence="6">
    <location>
        <begin position="204"/>
        <end position="208"/>
    </location>
    <ligand>
        <name>ATP</name>
        <dbReference type="ChEBI" id="CHEBI:30616"/>
    </ligand>
</feature>
<dbReference type="Proteomes" id="UP000261284">
    <property type="component" value="Unassembled WGS sequence"/>
</dbReference>
<comment type="caution">
    <text evidence="6">Lacks conserved residue(s) required for the propagation of feature annotation.</text>
</comment>
<dbReference type="RefSeq" id="WP_116848042.1">
    <property type="nucleotide sequence ID" value="NZ_QTJU01000005.1"/>
</dbReference>
<evidence type="ECO:0000256" key="3">
    <source>
        <dbReference type="ARBA" id="ARBA00022741"/>
    </source>
</evidence>
<comment type="caution">
    <text evidence="8">The sequence shown here is derived from an EMBL/GenBank/DDBJ whole genome shotgun (WGS) entry which is preliminary data.</text>
</comment>
<feature type="active site" description="Proton donor/acceptor" evidence="6">
    <location>
        <position position="145"/>
    </location>
</feature>
<evidence type="ECO:0000256" key="5">
    <source>
        <dbReference type="ARBA" id="ARBA00022840"/>
    </source>
</evidence>
<feature type="site" description="Transition state stabilizer" evidence="6">
    <location>
        <position position="176"/>
    </location>
</feature>
<evidence type="ECO:0000256" key="7">
    <source>
        <dbReference type="RuleBase" id="RU003835"/>
    </source>
</evidence>
<dbReference type="EMBL" id="QTJU01000005">
    <property type="protein sequence ID" value="RFM27285.1"/>
    <property type="molecule type" value="Genomic_DNA"/>
</dbReference>
<dbReference type="InterPro" id="IPR004372">
    <property type="entry name" value="Ac/propionate_kinase"/>
</dbReference>
<evidence type="ECO:0000256" key="4">
    <source>
        <dbReference type="ARBA" id="ARBA00022777"/>
    </source>
</evidence>
<dbReference type="PANTHER" id="PTHR21060">
    <property type="entry name" value="ACETATE KINASE"/>
    <property type="match status" value="1"/>
</dbReference>
<dbReference type="OrthoDB" id="9802453at2"/>
<comment type="subcellular location">
    <subcellularLocation>
        <location evidence="6">Cytoplasm</location>
    </subcellularLocation>
</comment>
<dbReference type="GO" id="GO:0000287">
    <property type="term" value="F:magnesium ion binding"/>
    <property type="evidence" value="ECO:0007669"/>
    <property type="project" value="UniProtKB-UniRule"/>
</dbReference>
<comment type="subunit">
    <text evidence="6">Homodimer.</text>
</comment>
<comment type="pathway">
    <text evidence="6">Metabolic intermediate biosynthesis; acetyl-CoA biosynthesis; acetyl-CoA from acetate: step 1/2.</text>
</comment>
<protein>
    <recommendedName>
        <fullName evidence="6">Acetate kinase</fullName>
        <ecNumber evidence="6">2.7.2.1</ecNumber>
    </recommendedName>
    <alternativeName>
        <fullName evidence="6">Acetokinase</fullName>
    </alternativeName>
</protein>
<evidence type="ECO:0000256" key="1">
    <source>
        <dbReference type="ARBA" id="ARBA00008748"/>
    </source>
</evidence>
<gene>
    <name evidence="6" type="primary">ackA</name>
    <name evidence="8" type="ORF">DXN05_14745</name>
</gene>
<evidence type="ECO:0000256" key="6">
    <source>
        <dbReference type="HAMAP-Rule" id="MF_00020"/>
    </source>
</evidence>
<keyword evidence="6" id="KW-0963">Cytoplasm</keyword>
<comment type="function">
    <text evidence="6">Catalyzes the formation of acetyl phosphate from acetate and ATP. Can also catalyze the reverse reaction.</text>
</comment>
<dbReference type="PIRSF" id="PIRSF000722">
    <property type="entry name" value="Acetate_prop_kin"/>
    <property type="match status" value="1"/>
</dbReference>
<dbReference type="HAMAP" id="MF_00020">
    <property type="entry name" value="Acetate_kinase"/>
    <property type="match status" value="1"/>
</dbReference>
<feature type="binding site" evidence="6">
    <location>
        <position position="89"/>
    </location>
    <ligand>
        <name>substrate</name>
    </ligand>
</feature>
<dbReference type="PANTHER" id="PTHR21060:SF15">
    <property type="entry name" value="ACETATE KINASE-RELATED"/>
    <property type="match status" value="1"/>
</dbReference>
<comment type="catalytic activity">
    <reaction evidence="6">
        <text>acetate + ATP = acetyl phosphate + ADP</text>
        <dbReference type="Rhea" id="RHEA:11352"/>
        <dbReference type="ChEBI" id="CHEBI:22191"/>
        <dbReference type="ChEBI" id="CHEBI:30089"/>
        <dbReference type="ChEBI" id="CHEBI:30616"/>
        <dbReference type="ChEBI" id="CHEBI:456216"/>
        <dbReference type="EC" id="2.7.2.1"/>
    </reaction>
</comment>
<keyword evidence="5 6" id="KW-0067">ATP-binding</keyword>
<feature type="site" description="Transition state stabilizer" evidence="6">
    <location>
        <position position="237"/>
    </location>
</feature>
<evidence type="ECO:0000313" key="9">
    <source>
        <dbReference type="Proteomes" id="UP000261284"/>
    </source>
</evidence>
<dbReference type="GO" id="GO:0005524">
    <property type="term" value="F:ATP binding"/>
    <property type="evidence" value="ECO:0007669"/>
    <property type="project" value="UniProtKB-KW"/>
</dbReference>
<feature type="binding site" evidence="6">
    <location>
        <position position="17"/>
    </location>
    <ligand>
        <name>ATP</name>
        <dbReference type="ChEBI" id="CHEBI:30616"/>
    </ligand>
</feature>
<dbReference type="SUPFAM" id="SSF53067">
    <property type="entry name" value="Actin-like ATPase domain"/>
    <property type="match status" value="2"/>
</dbReference>
<keyword evidence="4 6" id="KW-0418">Kinase</keyword>
<dbReference type="Pfam" id="PF00871">
    <property type="entry name" value="Acetate_kinase"/>
    <property type="match status" value="1"/>
</dbReference>
<dbReference type="AlphaFoldDB" id="A0A3E1NH77"/>
<dbReference type="GO" id="GO:0006083">
    <property type="term" value="P:acetate metabolic process"/>
    <property type="evidence" value="ECO:0007669"/>
    <property type="project" value="TreeGrafter"/>
</dbReference>
<dbReference type="UniPathway" id="UPA00340">
    <property type="reaction ID" value="UER00458"/>
</dbReference>
<accession>A0A3E1NH77</accession>
<keyword evidence="9" id="KW-1185">Reference proteome</keyword>
<evidence type="ECO:0000313" key="8">
    <source>
        <dbReference type="EMBL" id="RFM27285.1"/>
    </source>
</evidence>
<dbReference type="InterPro" id="IPR000890">
    <property type="entry name" value="Aliphatic_acid_kin_short-chain"/>
</dbReference>
<dbReference type="GO" id="GO:0008776">
    <property type="term" value="F:acetate kinase activity"/>
    <property type="evidence" value="ECO:0007669"/>
    <property type="project" value="UniProtKB-UniRule"/>
</dbReference>
<organism evidence="8 9">
    <name type="scientific">Deminuibacter soli</name>
    <dbReference type="NCBI Taxonomy" id="2291815"/>
    <lineage>
        <taxon>Bacteria</taxon>
        <taxon>Pseudomonadati</taxon>
        <taxon>Bacteroidota</taxon>
        <taxon>Chitinophagia</taxon>
        <taxon>Chitinophagales</taxon>
        <taxon>Chitinophagaceae</taxon>
        <taxon>Deminuibacter</taxon>
    </lineage>
</organism>
<dbReference type="InterPro" id="IPR023865">
    <property type="entry name" value="Aliphatic_acid_kinase_CS"/>
</dbReference>
<dbReference type="NCBIfam" id="TIGR00016">
    <property type="entry name" value="ackA"/>
    <property type="match status" value="1"/>
</dbReference>
<feature type="binding site" evidence="6">
    <location>
        <position position="10"/>
    </location>
    <ligand>
        <name>Mg(2+)</name>
        <dbReference type="ChEBI" id="CHEBI:18420"/>
    </ligand>
</feature>
<dbReference type="GO" id="GO:0006085">
    <property type="term" value="P:acetyl-CoA biosynthetic process"/>
    <property type="evidence" value="ECO:0007669"/>
    <property type="project" value="UniProtKB-UniRule"/>
</dbReference>
<name>A0A3E1NH77_9BACT</name>
<keyword evidence="2 6" id="KW-0808">Transferase</keyword>
<feature type="binding site" evidence="6">
    <location>
        <begin position="326"/>
        <end position="330"/>
    </location>
    <ligand>
        <name>ATP</name>
        <dbReference type="ChEBI" id="CHEBI:30616"/>
    </ligand>
</feature>
<evidence type="ECO:0000256" key="2">
    <source>
        <dbReference type="ARBA" id="ARBA00022679"/>
    </source>
</evidence>
<dbReference type="EC" id="2.7.2.1" evidence="6"/>
<dbReference type="GO" id="GO:0005737">
    <property type="term" value="C:cytoplasm"/>
    <property type="evidence" value="ECO:0007669"/>
    <property type="project" value="UniProtKB-SubCell"/>
</dbReference>
<feature type="binding site" evidence="6">
    <location>
        <position position="377"/>
    </location>
    <ligand>
        <name>Mg(2+)</name>
        <dbReference type="ChEBI" id="CHEBI:18420"/>
    </ligand>
</feature>
<dbReference type="InterPro" id="IPR043129">
    <property type="entry name" value="ATPase_NBD"/>
</dbReference>
<comment type="similarity">
    <text evidence="1 6 7">Belongs to the acetokinase family.</text>
</comment>
<reference evidence="8 9" key="1">
    <citation type="submission" date="2018-08" db="EMBL/GenBank/DDBJ databases">
        <title>Chitinophagaceae sp. K23C18032701, a novel bacterium isolated from forest soil.</title>
        <authorList>
            <person name="Wang C."/>
        </authorList>
    </citation>
    <scope>NUCLEOTIDE SEQUENCE [LARGE SCALE GENOMIC DNA]</scope>
    <source>
        <strain evidence="8 9">K23C18032701</strain>
    </source>
</reference>
<dbReference type="PRINTS" id="PR00471">
    <property type="entry name" value="ACETATEKNASE"/>
</dbReference>
<dbReference type="Gene3D" id="3.30.420.40">
    <property type="match status" value="2"/>
</dbReference>
<keyword evidence="3 6" id="KW-0547">Nucleotide-binding</keyword>